<dbReference type="EMBL" id="CAJVCH010181505">
    <property type="protein sequence ID" value="CAG7729621.1"/>
    <property type="molecule type" value="Genomic_DNA"/>
</dbReference>
<proteinExistence type="predicted"/>
<sequence>MKLSTFVFVFSTLVLAVAALPIQDAVETTVAAVADSNDDVPTEVSIVARQEEGPTEATNEVAEEDEEDEEDSPTERATTLRTAPAPAPVPSRPKVPSTSFAQEWAIVTGNVAPSDIALKTQPNEAEKEIITSS</sequence>
<dbReference type="AlphaFoldDB" id="A0A8J2PAK8"/>
<gene>
    <name evidence="3" type="ORF">AFUS01_LOCUS18319</name>
</gene>
<keyword evidence="2" id="KW-0732">Signal</keyword>
<name>A0A8J2PAK8_9HEXA</name>
<reference evidence="3" key="1">
    <citation type="submission" date="2021-06" db="EMBL/GenBank/DDBJ databases">
        <authorList>
            <person name="Hodson N. C."/>
            <person name="Mongue J. A."/>
            <person name="Jaron S. K."/>
        </authorList>
    </citation>
    <scope>NUCLEOTIDE SEQUENCE</scope>
</reference>
<accession>A0A8J2PAK8</accession>
<feature type="compositionally biased region" description="Acidic residues" evidence="1">
    <location>
        <begin position="61"/>
        <end position="72"/>
    </location>
</feature>
<comment type="caution">
    <text evidence="3">The sequence shown here is derived from an EMBL/GenBank/DDBJ whole genome shotgun (WGS) entry which is preliminary data.</text>
</comment>
<evidence type="ECO:0000313" key="4">
    <source>
        <dbReference type="Proteomes" id="UP000708208"/>
    </source>
</evidence>
<feature type="signal peptide" evidence="2">
    <location>
        <begin position="1"/>
        <end position="19"/>
    </location>
</feature>
<protein>
    <submittedName>
        <fullName evidence="3">Uncharacterized protein</fullName>
    </submittedName>
</protein>
<evidence type="ECO:0000256" key="1">
    <source>
        <dbReference type="SAM" id="MobiDB-lite"/>
    </source>
</evidence>
<evidence type="ECO:0000313" key="3">
    <source>
        <dbReference type="EMBL" id="CAG7729621.1"/>
    </source>
</evidence>
<feature type="region of interest" description="Disordered" evidence="1">
    <location>
        <begin position="47"/>
        <end position="97"/>
    </location>
</feature>
<keyword evidence="4" id="KW-1185">Reference proteome</keyword>
<dbReference type="Proteomes" id="UP000708208">
    <property type="component" value="Unassembled WGS sequence"/>
</dbReference>
<feature type="compositionally biased region" description="Low complexity" evidence="1">
    <location>
        <begin position="75"/>
        <end position="84"/>
    </location>
</feature>
<organism evidence="3 4">
    <name type="scientific">Allacma fusca</name>
    <dbReference type="NCBI Taxonomy" id="39272"/>
    <lineage>
        <taxon>Eukaryota</taxon>
        <taxon>Metazoa</taxon>
        <taxon>Ecdysozoa</taxon>
        <taxon>Arthropoda</taxon>
        <taxon>Hexapoda</taxon>
        <taxon>Collembola</taxon>
        <taxon>Symphypleona</taxon>
        <taxon>Sminthuridae</taxon>
        <taxon>Allacma</taxon>
    </lineage>
</organism>
<evidence type="ECO:0000256" key="2">
    <source>
        <dbReference type="SAM" id="SignalP"/>
    </source>
</evidence>
<feature type="chain" id="PRO_5035179582" evidence="2">
    <location>
        <begin position="20"/>
        <end position="133"/>
    </location>
</feature>